<reference evidence="9 10" key="1">
    <citation type="journal article" date="2018" name="Nat. Ecol. Evol.">
        <title>Pezizomycetes genomes reveal the molecular basis of ectomycorrhizal truffle lifestyle.</title>
        <authorList>
            <person name="Murat C."/>
            <person name="Payen T."/>
            <person name="Noel B."/>
            <person name="Kuo A."/>
            <person name="Morin E."/>
            <person name="Chen J."/>
            <person name="Kohler A."/>
            <person name="Krizsan K."/>
            <person name="Balestrini R."/>
            <person name="Da Silva C."/>
            <person name="Montanini B."/>
            <person name="Hainaut M."/>
            <person name="Levati E."/>
            <person name="Barry K.W."/>
            <person name="Belfiori B."/>
            <person name="Cichocki N."/>
            <person name="Clum A."/>
            <person name="Dockter R.B."/>
            <person name="Fauchery L."/>
            <person name="Guy J."/>
            <person name="Iotti M."/>
            <person name="Le Tacon F."/>
            <person name="Lindquist E.A."/>
            <person name="Lipzen A."/>
            <person name="Malagnac F."/>
            <person name="Mello A."/>
            <person name="Molinier V."/>
            <person name="Miyauchi S."/>
            <person name="Poulain J."/>
            <person name="Riccioni C."/>
            <person name="Rubini A."/>
            <person name="Sitrit Y."/>
            <person name="Splivallo R."/>
            <person name="Traeger S."/>
            <person name="Wang M."/>
            <person name="Zifcakova L."/>
            <person name="Wipf D."/>
            <person name="Zambonelli A."/>
            <person name="Paolocci F."/>
            <person name="Nowrousian M."/>
            <person name="Ottonello S."/>
            <person name="Baldrian P."/>
            <person name="Spatafora J.W."/>
            <person name="Henrissat B."/>
            <person name="Nagy L.G."/>
            <person name="Aury J.M."/>
            <person name="Wincker P."/>
            <person name="Grigoriev I.V."/>
            <person name="Bonfante P."/>
            <person name="Martin F.M."/>
        </authorList>
    </citation>
    <scope>NUCLEOTIDE SEQUENCE [LARGE SCALE GENOMIC DNA]</scope>
    <source>
        <strain evidence="9 10">RN42</strain>
    </source>
</reference>
<dbReference type="SUPFAM" id="SSF51905">
    <property type="entry name" value="FAD/NAD(P)-binding domain"/>
    <property type="match status" value="1"/>
</dbReference>
<evidence type="ECO:0000256" key="6">
    <source>
        <dbReference type="ARBA" id="ARBA00023002"/>
    </source>
</evidence>
<dbReference type="InterPro" id="IPR017046">
    <property type="entry name" value="Prenylcysteine_Oxase1"/>
</dbReference>
<evidence type="ECO:0000256" key="2">
    <source>
        <dbReference type="ARBA" id="ARBA00009967"/>
    </source>
</evidence>
<keyword evidence="4" id="KW-0732">Signal</keyword>
<dbReference type="Gene3D" id="3.50.50.60">
    <property type="entry name" value="FAD/NAD(P)-binding domain"/>
    <property type="match status" value="2"/>
</dbReference>
<comment type="cofactor">
    <cofactor evidence="1">
        <name>FAD</name>
        <dbReference type="ChEBI" id="CHEBI:57692"/>
    </cofactor>
</comment>
<dbReference type="InterPro" id="IPR010795">
    <property type="entry name" value="Prenylcys_lyase"/>
</dbReference>
<evidence type="ECO:0000256" key="1">
    <source>
        <dbReference type="ARBA" id="ARBA00001974"/>
    </source>
</evidence>
<dbReference type="PANTHER" id="PTHR15944:SF0">
    <property type="entry name" value="PRENYLCYSTEINE LYASE DOMAIN-CONTAINING PROTEIN"/>
    <property type="match status" value="1"/>
</dbReference>
<organism evidence="9 10">
    <name type="scientific">Ascobolus immersus RN42</name>
    <dbReference type="NCBI Taxonomy" id="1160509"/>
    <lineage>
        <taxon>Eukaryota</taxon>
        <taxon>Fungi</taxon>
        <taxon>Dikarya</taxon>
        <taxon>Ascomycota</taxon>
        <taxon>Pezizomycotina</taxon>
        <taxon>Pezizomycetes</taxon>
        <taxon>Pezizales</taxon>
        <taxon>Ascobolaceae</taxon>
        <taxon>Ascobolus</taxon>
    </lineage>
</organism>
<name>A0A3N4HIR2_ASCIM</name>
<comment type="similarity">
    <text evidence="2">Belongs to the prenylcysteine oxidase family.</text>
</comment>
<evidence type="ECO:0000313" key="10">
    <source>
        <dbReference type="Proteomes" id="UP000275078"/>
    </source>
</evidence>
<dbReference type="PANTHER" id="PTHR15944">
    <property type="entry name" value="FARNESYLCYSTEINE LYASE"/>
    <property type="match status" value="1"/>
</dbReference>
<gene>
    <name evidence="9" type="ORF">BJ508DRAFT_419117</name>
</gene>
<dbReference type="GO" id="GO:0030327">
    <property type="term" value="P:prenylated protein catabolic process"/>
    <property type="evidence" value="ECO:0007669"/>
    <property type="project" value="TreeGrafter"/>
</dbReference>
<accession>A0A3N4HIR2</accession>
<dbReference type="STRING" id="1160509.A0A3N4HIR2"/>
<proteinExistence type="inferred from homology"/>
<keyword evidence="7" id="KW-0325">Glycoprotein</keyword>
<dbReference type="PIRSF" id="PIRSF036292">
    <property type="entry name" value="Prenylcysteine_oxidase"/>
    <property type="match status" value="1"/>
</dbReference>
<keyword evidence="3" id="KW-0285">Flavoprotein</keyword>
<dbReference type="GO" id="GO:0030328">
    <property type="term" value="P:prenylcysteine catabolic process"/>
    <property type="evidence" value="ECO:0007669"/>
    <property type="project" value="InterPro"/>
</dbReference>
<dbReference type="GO" id="GO:0001735">
    <property type="term" value="F:prenylcysteine oxidase activity"/>
    <property type="evidence" value="ECO:0007669"/>
    <property type="project" value="InterPro"/>
</dbReference>
<evidence type="ECO:0000313" key="9">
    <source>
        <dbReference type="EMBL" id="RPA73237.1"/>
    </source>
</evidence>
<dbReference type="AlphaFoldDB" id="A0A3N4HIR2"/>
<feature type="domain" description="Prenylcysteine lyase" evidence="8">
    <location>
        <begin position="176"/>
        <end position="540"/>
    </location>
</feature>
<evidence type="ECO:0000256" key="7">
    <source>
        <dbReference type="ARBA" id="ARBA00023180"/>
    </source>
</evidence>
<dbReference type="Gene3D" id="3.90.660.20">
    <property type="entry name" value="Protoporphyrinogen oxidase, mitochondrial, domain 2"/>
    <property type="match status" value="1"/>
</dbReference>
<evidence type="ECO:0000256" key="5">
    <source>
        <dbReference type="ARBA" id="ARBA00022827"/>
    </source>
</evidence>
<sequence length="561" mass="61742">MPSSFNRILSVLLLFGITALIYSTRLLTPTPKPTRFLTTSYRFDTHPNAHTRITPKKVAIIGAGSAGASTAYYLRRFATNASIPLDITVFERSDFVGGRSTTVNAYDDADHPIELGASIFVEVNANLVSATEELGLDVVDLERVPRDEGEEREFSANFAVYNGEEMVFTMPYIDGKKDAWWNNIKVLWRYGMAPIYTQRLMKSTVGKFLSFYAPPVFPFKDLTETAINAGLLETTGVTGQQYLEKNGIASKWSNEVIQASTRVNYGQNLGLIHGLETMVCMAAEGALAIKGGNWRIFAGMIGRAEATLKLGTTVTDISKDESGKWRLATEDGPVSGKFDEVVVAAPWQFANLTMTPELEGKPDEIPYVTLHVTLFASPHTPAPEFYGLSAGEKVPEAVLTTLTEAEQADDKINGGRGEAAAGKSGFFSISTLRKLTRKGPDGKDRKEYIYKIFSPKPFDDAGLARVLGKEKLGEDDVTWVYRKVWKSYPYELPRVTFEKIKLADGLWYTSGIESFISTMETSSLMGSNVAGLIVEEWLSGKENGEGEKLVVQGGEKGRKEL</sequence>
<dbReference type="EMBL" id="ML119828">
    <property type="protein sequence ID" value="RPA73237.1"/>
    <property type="molecule type" value="Genomic_DNA"/>
</dbReference>
<dbReference type="Proteomes" id="UP000275078">
    <property type="component" value="Unassembled WGS sequence"/>
</dbReference>
<evidence type="ECO:0000256" key="4">
    <source>
        <dbReference type="ARBA" id="ARBA00022729"/>
    </source>
</evidence>
<keyword evidence="5" id="KW-0274">FAD</keyword>
<evidence type="ECO:0000259" key="8">
    <source>
        <dbReference type="Pfam" id="PF07156"/>
    </source>
</evidence>
<keyword evidence="10" id="KW-1185">Reference proteome</keyword>
<protein>
    <submittedName>
        <fullName evidence="9">Prenylcysteine oxidase</fullName>
    </submittedName>
</protein>
<dbReference type="InterPro" id="IPR036188">
    <property type="entry name" value="FAD/NAD-bd_sf"/>
</dbReference>
<evidence type="ECO:0000256" key="3">
    <source>
        <dbReference type="ARBA" id="ARBA00022630"/>
    </source>
</evidence>
<dbReference type="Pfam" id="PF07156">
    <property type="entry name" value="Prenylcys_lyase"/>
    <property type="match status" value="1"/>
</dbReference>
<dbReference type="OrthoDB" id="437369at2759"/>
<keyword evidence="6" id="KW-0560">Oxidoreductase</keyword>
<dbReference type="Pfam" id="PF13450">
    <property type="entry name" value="NAD_binding_8"/>
    <property type="match status" value="1"/>
</dbReference>